<keyword evidence="10" id="KW-0408">Iron</keyword>
<evidence type="ECO:0000256" key="4">
    <source>
        <dbReference type="ARBA" id="ARBA00022448"/>
    </source>
</evidence>
<dbReference type="GO" id="GO:0042597">
    <property type="term" value="C:periplasmic space"/>
    <property type="evidence" value="ECO:0007669"/>
    <property type="project" value="UniProtKB-SubCell"/>
</dbReference>
<evidence type="ECO:0000256" key="1">
    <source>
        <dbReference type="ARBA" id="ARBA00004418"/>
    </source>
</evidence>
<reference evidence="12 13" key="1">
    <citation type="journal article" date="2012" name="Stand. Genomic Sci.">
        <title>Complete genome sequence of the sulfur compounds oxidizing chemolithoautotroph Sulfuricurvum kujiense type strain (YK-1(T)).</title>
        <authorList>
            <person name="Han C."/>
            <person name="Kotsyurbenko O."/>
            <person name="Chertkov O."/>
            <person name="Held B."/>
            <person name="Lapidus A."/>
            <person name="Nolan M."/>
            <person name="Lucas S."/>
            <person name="Hammon N."/>
            <person name="Deshpande S."/>
            <person name="Cheng J.F."/>
            <person name="Tapia R."/>
            <person name="Goodwin L.A."/>
            <person name="Pitluck S."/>
            <person name="Liolios K."/>
            <person name="Pagani I."/>
            <person name="Ivanova N."/>
            <person name="Mavromatis K."/>
            <person name="Mikhailova N."/>
            <person name="Pati A."/>
            <person name="Chen A."/>
            <person name="Palaniappan K."/>
            <person name="Land M."/>
            <person name="Hauser L."/>
            <person name="Chang Y.J."/>
            <person name="Jeffries C.D."/>
            <person name="Brambilla E.M."/>
            <person name="Rohde M."/>
            <person name="Spring S."/>
            <person name="Sikorski J."/>
            <person name="Goker M."/>
            <person name="Woyke T."/>
            <person name="Bristow J."/>
            <person name="Eisen J.A."/>
            <person name="Markowitz V."/>
            <person name="Hugenholtz P."/>
            <person name="Kyrpides N.C."/>
            <person name="Klenk H.P."/>
            <person name="Detter J.C."/>
        </authorList>
    </citation>
    <scope>NUCLEOTIDE SEQUENCE [LARGE SCALE GENOMIC DNA]</scope>
    <source>
        <strain evidence="13">ATCC BAA-921 / DSM 16994 / JCM 11577 / YK-1</strain>
    </source>
</reference>
<evidence type="ECO:0000313" key="12">
    <source>
        <dbReference type="EMBL" id="ADR33354.1"/>
    </source>
</evidence>
<evidence type="ECO:0000313" key="13">
    <source>
        <dbReference type="Proteomes" id="UP000008721"/>
    </source>
</evidence>
<dbReference type="HOGENOM" id="CLU_103367_0_0_7"/>
<proteinExistence type="inferred from homology"/>
<dbReference type="GO" id="GO:0046872">
    <property type="term" value="F:metal ion binding"/>
    <property type="evidence" value="ECO:0007669"/>
    <property type="project" value="UniProtKB-KW"/>
</dbReference>
<name>E4U150_SULKY</name>
<keyword evidence="13" id="KW-1185">Reference proteome</keyword>
<evidence type="ECO:0000256" key="6">
    <source>
        <dbReference type="ARBA" id="ARBA00022723"/>
    </source>
</evidence>
<dbReference type="EMBL" id="CP002355">
    <property type="protein sequence ID" value="ADR33354.1"/>
    <property type="molecule type" value="Genomic_DNA"/>
</dbReference>
<dbReference type="AlphaFoldDB" id="E4U150"/>
<evidence type="ECO:0000256" key="9">
    <source>
        <dbReference type="ARBA" id="ARBA00022982"/>
    </source>
</evidence>
<dbReference type="PANTHER" id="PTHR38604:SF1">
    <property type="entry name" value="PERIPLASMIC NITRATE REDUCTASE, ELECTRON TRANSFER SUBUNIT"/>
    <property type="match status" value="1"/>
</dbReference>
<dbReference type="STRING" id="709032.Sulku_0688"/>
<dbReference type="Proteomes" id="UP000008721">
    <property type="component" value="Chromosome"/>
</dbReference>
<organism evidence="12 13">
    <name type="scientific">Sulfuricurvum kujiense (strain ATCC BAA-921 / DSM 16994 / JCM 11577 / YK-1)</name>
    <dbReference type="NCBI Taxonomy" id="709032"/>
    <lineage>
        <taxon>Bacteria</taxon>
        <taxon>Pseudomonadati</taxon>
        <taxon>Campylobacterota</taxon>
        <taxon>Epsilonproteobacteria</taxon>
        <taxon>Campylobacterales</taxon>
        <taxon>Sulfurimonadaceae</taxon>
        <taxon>Sulfuricurvum</taxon>
    </lineage>
</organism>
<comment type="subcellular location">
    <subcellularLocation>
        <location evidence="1">Periplasm</location>
    </subcellularLocation>
</comment>
<protein>
    <recommendedName>
        <fullName evidence="3">Periplasmic nitrate reductase, electron transfer subunit</fullName>
    </recommendedName>
    <alternativeName>
        <fullName evidence="11">Diheme cytochrome c NapB</fullName>
    </alternativeName>
</protein>
<keyword evidence="8" id="KW-0574">Periplasm</keyword>
<dbReference type="InterPro" id="IPR005591">
    <property type="entry name" value="NapB"/>
</dbReference>
<evidence type="ECO:0000256" key="7">
    <source>
        <dbReference type="ARBA" id="ARBA00022729"/>
    </source>
</evidence>
<keyword evidence="5" id="KW-0349">Heme</keyword>
<dbReference type="RefSeq" id="WP_013459551.1">
    <property type="nucleotide sequence ID" value="NC_014762.1"/>
</dbReference>
<keyword evidence="6" id="KW-0479">Metal-binding</keyword>
<keyword evidence="7" id="KW-0732">Signal</keyword>
<dbReference type="Gene3D" id="1.10.1130.10">
    <property type="entry name" value="Flavocytochrome C3, Chain A"/>
    <property type="match status" value="1"/>
</dbReference>
<dbReference type="eggNOG" id="COG3043">
    <property type="taxonomic scope" value="Bacteria"/>
</dbReference>
<dbReference type="PANTHER" id="PTHR38604">
    <property type="entry name" value="PERIPLASMIC NITRATE REDUCTASE, ELECTRON TRANSFER SUBUNIT"/>
    <property type="match status" value="1"/>
</dbReference>
<dbReference type="SUPFAM" id="SSF48695">
    <property type="entry name" value="Multiheme cytochromes"/>
    <property type="match status" value="1"/>
</dbReference>
<keyword evidence="4" id="KW-0813">Transport</keyword>
<dbReference type="Pfam" id="PF03892">
    <property type="entry name" value="NapB"/>
    <property type="match status" value="1"/>
</dbReference>
<evidence type="ECO:0000256" key="8">
    <source>
        <dbReference type="ARBA" id="ARBA00022764"/>
    </source>
</evidence>
<dbReference type="GO" id="GO:0009061">
    <property type="term" value="P:anaerobic respiration"/>
    <property type="evidence" value="ECO:0007669"/>
    <property type="project" value="InterPro"/>
</dbReference>
<gene>
    <name evidence="12" type="ordered locus">Sulku_0688</name>
</gene>
<evidence type="ECO:0000256" key="2">
    <source>
        <dbReference type="ARBA" id="ARBA00007368"/>
    </source>
</evidence>
<accession>E4U150</accession>
<evidence type="ECO:0000256" key="10">
    <source>
        <dbReference type="ARBA" id="ARBA00023004"/>
    </source>
</evidence>
<comment type="similarity">
    <text evidence="2">Belongs to the NapB family.</text>
</comment>
<dbReference type="InterPro" id="IPR036280">
    <property type="entry name" value="Multihaem_cyt_sf"/>
</dbReference>
<dbReference type="OrthoDB" id="13290at2"/>
<evidence type="ECO:0000256" key="3">
    <source>
        <dbReference type="ARBA" id="ARBA00013773"/>
    </source>
</evidence>
<keyword evidence="9" id="KW-0249">Electron transport</keyword>
<dbReference type="KEGG" id="sku:Sulku_0688"/>
<evidence type="ECO:0000256" key="5">
    <source>
        <dbReference type="ARBA" id="ARBA00022617"/>
    </source>
</evidence>
<evidence type="ECO:0000256" key="11">
    <source>
        <dbReference type="ARBA" id="ARBA00031832"/>
    </source>
</evidence>
<sequence>MKRKVIGVVTALVLGTTWVMGASKEALISDESLGLCKVSVEADSGLKEKPYVYKGTAPGAGNKRIPRAYDNCPPMIPHDINELPIITQEENSCISCHMPDVASSVGAIAIPKTHMTNLRNMKDLKGELYQGRWNCTQCHAPQAELDPAVMNRFKGAYRKKIGGEYKTNLIQTLREGVLEDKSGSFDLDKDLLEE</sequence>